<keyword evidence="1" id="KW-0472">Membrane</keyword>
<organism evidence="3 4">
    <name type="scientific">Gordoniibacillus kamchatkensis</name>
    <dbReference type="NCBI Taxonomy" id="1590651"/>
    <lineage>
        <taxon>Bacteria</taxon>
        <taxon>Bacillati</taxon>
        <taxon>Bacillota</taxon>
        <taxon>Bacilli</taxon>
        <taxon>Bacillales</taxon>
        <taxon>Paenibacillaceae</taxon>
        <taxon>Gordoniibacillus</taxon>
    </lineage>
</organism>
<keyword evidence="1" id="KW-1133">Transmembrane helix</keyword>
<dbReference type="InterPro" id="IPR028096">
    <property type="entry name" value="EfeO_Cupredoxin"/>
</dbReference>
<evidence type="ECO:0000313" key="4">
    <source>
        <dbReference type="Proteomes" id="UP000031967"/>
    </source>
</evidence>
<dbReference type="Pfam" id="PF13473">
    <property type="entry name" value="Cupredoxin_1"/>
    <property type="match status" value="1"/>
</dbReference>
<protein>
    <recommendedName>
        <fullName evidence="2">EfeO-type cupredoxin-like domain-containing protein</fullName>
    </recommendedName>
</protein>
<evidence type="ECO:0000259" key="2">
    <source>
        <dbReference type="Pfam" id="PF13473"/>
    </source>
</evidence>
<reference evidence="3 4" key="1">
    <citation type="submission" date="2014-12" db="EMBL/GenBank/DDBJ databases">
        <title>Draft genome sequence of Paenibacillus kamchatkensis strain B-2647.</title>
        <authorList>
            <person name="Karlyshev A.V."/>
            <person name="Kudryashova E.B."/>
        </authorList>
    </citation>
    <scope>NUCLEOTIDE SEQUENCE [LARGE SCALE GENOMIC DNA]</scope>
    <source>
        <strain evidence="3 4">VKM B-2647</strain>
    </source>
</reference>
<evidence type="ECO:0000256" key="1">
    <source>
        <dbReference type="SAM" id="Phobius"/>
    </source>
</evidence>
<keyword evidence="1" id="KW-0812">Transmembrane</keyword>
<dbReference type="Proteomes" id="UP000031967">
    <property type="component" value="Unassembled WGS sequence"/>
</dbReference>
<dbReference type="RefSeq" id="WP_041048676.1">
    <property type="nucleotide sequence ID" value="NZ_JXAK01000028.1"/>
</dbReference>
<dbReference type="EMBL" id="JXAK01000028">
    <property type="protein sequence ID" value="KIL40023.1"/>
    <property type="molecule type" value="Genomic_DNA"/>
</dbReference>
<comment type="caution">
    <text evidence="3">The sequence shown here is derived from an EMBL/GenBank/DDBJ whole genome shotgun (WGS) entry which is preliminary data.</text>
</comment>
<accession>A0ABR5AH05</accession>
<dbReference type="InterPro" id="IPR008972">
    <property type="entry name" value="Cupredoxin"/>
</dbReference>
<name>A0ABR5AH05_9BACL</name>
<evidence type="ECO:0000313" key="3">
    <source>
        <dbReference type="EMBL" id="KIL40023.1"/>
    </source>
</evidence>
<dbReference type="SUPFAM" id="SSF49503">
    <property type="entry name" value="Cupredoxins"/>
    <property type="match status" value="1"/>
</dbReference>
<proteinExistence type="predicted"/>
<feature type="domain" description="EfeO-type cupredoxin-like" evidence="2">
    <location>
        <begin position="67"/>
        <end position="136"/>
    </location>
</feature>
<gene>
    <name evidence="3" type="ORF">SD70_16720</name>
</gene>
<feature type="transmembrane region" description="Helical" evidence="1">
    <location>
        <begin position="12"/>
        <end position="29"/>
    </location>
</feature>
<keyword evidence="4" id="KW-1185">Reference proteome</keyword>
<dbReference type="Gene3D" id="2.60.40.420">
    <property type="entry name" value="Cupredoxins - blue copper proteins"/>
    <property type="match status" value="1"/>
</dbReference>
<sequence>MNKVMFIRRGQIVLGAILLCAIAVTGLYLKHSESKAASAGMGGERTIHLVTGEFKTTMPDGKEMEAYRWDPGTIPVKKGEKINLSILGVNGASHKFFIEGLNVKGEVKKGKETVVSFTAMKEGTYRIICTDHPDAAHNGPMIGYIVVD</sequence>